<evidence type="ECO:0000313" key="2">
    <source>
        <dbReference type="EMBL" id="TDO39852.1"/>
    </source>
</evidence>
<keyword evidence="3" id="KW-1185">Reference proteome</keyword>
<comment type="caution">
    <text evidence="2">The sequence shown here is derived from an EMBL/GenBank/DDBJ whole genome shotgun (WGS) entry which is preliminary data.</text>
</comment>
<feature type="region of interest" description="Disordered" evidence="1">
    <location>
        <begin position="1"/>
        <end position="22"/>
    </location>
</feature>
<evidence type="ECO:0000313" key="3">
    <source>
        <dbReference type="Proteomes" id="UP000294901"/>
    </source>
</evidence>
<gene>
    <name evidence="2" type="ORF">C8E87_3557</name>
</gene>
<dbReference type="OrthoDB" id="3367395at2"/>
<evidence type="ECO:0000256" key="1">
    <source>
        <dbReference type="SAM" id="MobiDB-lite"/>
    </source>
</evidence>
<protein>
    <submittedName>
        <fullName evidence="2">Uncharacterized protein</fullName>
    </submittedName>
</protein>
<name>A0A4R6JVH6_9ACTN</name>
<reference evidence="2 3" key="1">
    <citation type="submission" date="2019-03" db="EMBL/GenBank/DDBJ databases">
        <title>Sequencing the genomes of 1000 actinobacteria strains.</title>
        <authorList>
            <person name="Klenk H.-P."/>
        </authorList>
    </citation>
    <scope>NUCLEOTIDE SEQUENCE [LARGE SCALE GENOMIC DNA]</scope>
    <source>
        <strain evidence="2 3">DSM 43805</strain>
    </source>
</reference>
<dbReference type="Proteomes" id="UP000294901">
    <property type="component" value="Unassembled WGS sequence"/>
</dbReference>
<dbReference type="EMBL" id="SNWR01000001">
    <property type="protein sequence ID" value="TDO39852.1"/>
    <property type="molecule type" value="Genomic_DNA"/>
</dbReference>
<organism evidence="2 3">
    <name type="scientific">Paractinoplanes brasiliensis</name>
    <dbReference type="NCBI Taxonomy" id="52695"/>
    <lineage>
        <taxon>Bacteria</taxon>
        <taxon>Bacillati</taxon>
        <taxon>Actinomycetota</taxon>
        <taxon>Actinomycetes</taxon>
        <taxon>Micromonosporales</taxon>
        <taxon>Micromonosporaceae</taxon>
        <taxon>Paractinoplanes</taxon>
    </lineage>
</organism>
<accession>A0A4R6JVH6</accession>
<sequence length="201" mass="22506">MSREPFPDPFAGHPEWQLDPPRPIVPTPATMSGQLRGRRVLIGLPGHGWRSDLRADEKVVQGSRTYVPVMSEGEWYRAEAEQTEIFAPLVPVERVWVEELGVAGIALPADDLNARLVSLDEPSRRTPVAALDATSLSGRRVVRLLDDGGEERDLRAVTELHTNHEGEVCARVTAELDWYRWGWSGHTPRTLEVPAHLLWAE</sequence>
<dbReference type="AlphaFoldDB" id="A0A4R6JVH6"/>
<dbReference type="RefSeq" id="WP_133874111.1">
    <property type="nucleotide sequence ID" value="NZ_BOMD01000089.1"/>
</dbReference>
<proteinExistence type="predicted"/>